<dbReference type="EMBL" id="CP102453">
    <property type="protein sequence ID" value="UUX34874.1"/>
    <property type="molecule type" value="Genomic_DNA"/>
</dbReference>
<organism evidence="1 2">
    <name type="scientific">Fundicoccus culcitae</name>
    <dbReference type="NCBI Taxonomy" id="2969821"/>
    <lineage>
        <taxon>Bacteria</taxon>
        <taxon>Bacillati</taxon>
        <taxon>Bacillota</taxon>
        <taxon>Bacilli</taxon>
        <taxon>Lactobacillales</taxon>
        <taxon>Aerococcaceae</taxon>
        <taxon>Fundicoccus</taxon>
    </lineage>
</organism>
<protein>
    <submittedName>
        <fullName evidence="1">Head-tail connector protein</fullName>
    </submittedName>
</protein>
<dbReference type="NCBIfam" id="TIGR01560">
    <property type="entry name" value="put_DNA_pack"/>
    <property type="match status" value="1"/>
</dbReference>
<dbReference type="CDD" id="cd08054">
    <property type="entry name" value="gp6"/>
    <property type="match status" value="1"/>
</dbReference>
<gene>
    <name evidence="1" type="ORF">NRE15_04285</name>
</gene>
<dbReference type="Pfam" id="PF05135">
    <property type="entry name" value="Phage_connect_1"/>
    <property type="match status" value="1"/>
</dbReference>
<dbReference type="InterPro" id="IPR021146">
    <property type="entry name" value="Phage_gp6-like_head-tail"/>
</dbReference>
<dbReference type="RefSeq" id="WP_313794374.1">
    <property type="nucleotide sequence ID" value="NZ_CP102453.1"/>
</dbReference>
<keyword evidence="2" id="KW-1185">Reference proteome</keyword>
<proteinExistence type="predicted"/>
<dbReference type="InterPro" id="IPR006450">
    <property type="entry name" value="Phage_HK97_gp6-like"/>
</dbReference>
<evidence type="ECO:0000313" key="2">
    <source>
        <dbReference type="Proteomes" id="UP001315967"/>
    </source>
</evidence>
<accession>A0ABY5P8M3</accession>
<dbReference type="Gene3D" id="1.10.3230.30">
    <property type="entry name" value="Phage gp6-like head-tail connector protein"/>
    <property type="match status" value="1"/>
</dbReference>
<reference evidence="1 2" key="1">
    <citation type="submission" date="2022-08" db="EMBL/GenBank/DDBJ databases">
        <title>Aerococcaceae sp. nov isolated from spoiled eye mask.</title>
        <authorList>
            <person name="Zhou G."/>
            <person name="Xie X.-B."/>
            <person name="Shi Q.-S."/>
            <person name="Wang Y.-S."/>
            <person name="Wen X."/>
            <person name="Peng H."/>
            <person name="Yang X.-J."/>
            <person name="Tao H.-B."/>
            <person name="Huang X.-M."/>
        </authorList>
    </citation>
    <scope>NUCLEOTIDE SEQUENCE [LARGE SCALE GENOMIC DNA]</scope>
    <source>
        <strain evidence="2">DM20194951</strain>
    </source>
</reference>
<name>A0ABY5P8M3_9LACT</name>
<sequence length="90" mass="10374">MLSLEEVKSYLRVDGDHENGLIENLMDSATLLCLDVARCETSEQLVAYPHAKLALLYTIAYFYEHREEADHRELTLTLRALLFGIRQEGF</sequence>
<evidence type="ECO:0000313" key="1">
    <source>
        <dbReference type="EMBL" id="UUX34874.1"/>
    </source>
</evidence>
<dbReference type="Proteomes" id="UP001315967">
    <property type="component" value="Chromosome"/>
</dbReference>